<dbReference type="HAMAP" id="MF_02227">
    <property type="entry name" value="RPE"/>
    <property type="match status" value="1"/>
</dbReference>
<reference evidence="11" key="1">
    <citation type="submission" date="2022-03" db="EMBL/GenBank/DDBJ databases">
        <title>Draft genome sequence of Aduncisulcus paluster, a free-living microaerophilic Fornicata.</title>
        <authorList>
            <person name="Yuyama I."/>
            <person name="Kume K."/>
            <person name="Tamura T."/>
            <person name="Inagaki Y."/>
            <person name="Hashimoto T."/>
        </authorList>
    </citation>
    <scope>NUCLEOTIDE SEQUENCE</scope>
    <source>
        <strain evidence="11">NY0171</strain>
    </source>
</reference>
<evidence type="ECO:0000256" key="5">
    <source>
        <dbReference type="ARBA" id="ARBA00001954"/>
    </source>
</evidence>
<comment type="cofactor">
    <cofactor evidence="5">
        <name>Fe(2+)</name>
        <dbReference type="ChEBI" id="CHEBI:29033"/>
    </cofactor>
</comment>
<protein>
    <recommendedName>
        <fullName evidence="7 10">Ribulose-phosphate 3-epimerase</fullName>
        <ecNumber evidence="7 10">5.1.3.1</ecNumber>
    </recommendedName>
</protein>
<dbReference type="PROSITE" id="PS01085">
    <property type="entry name" value="RIBUL_P_3_EPIMER_1"/>
    <property type="match status" value="1"/>
</dbReference>
<dbReference type="InterPro" id="IPR026019">
    <property type="entry name" value="Ribul_P_3_epim"/>
</dbReference>
<dbReference type="Gene3D" id="3.20.20.70">
    <property type="entry name" value="Aldolase class I"/>
    <property type="match status" value="1"/>
</dbReference>
<comment type="caution">
    <text evidence="11">The sequence shown here is derived from an EMBL/GenBank/DDBJ whole genome shotgun (WGS) entry which is preliminary data.</text>
</comment>
<dbReference type="EC" id="5.1.3.1" evidence="7 10"/>
<evidence type="ECO:0000313" key="11">
    <source>
        <dbReference type="EMBL" id="GKT32638.1"/>
    </source>
</evidence>
<organism evidence="11 12">
    <name type="scientific">Aduncisulcus paluster</name>
    <dbReference type="NCBI Taxonomy" id="2918883"/>
    <lineage>
        <taxon>Eukaryota</taxon>
        <taxon>Metamonada</taxon>
        <taxon>Carpediemonas-like organisms</taxon>
        <taxon>Aduncisulcus</taxon>
    </lineage>
</organism>
<evidence type="ECO:0000256" key="4">
    <source>
        <dbReference type="ARBA" id="ARBA00001947"/>
    </source>
</evidence>
<keyword evidence="10" id="KW-0119">Carbohydrate metabolism</keyword>
<dbReference type="PANTHER" id="PTHR11749">
    <property type="entry name" value="RIBULOSE-5-PHOSPHATE-3-EPIMERASE"/>
    <property type="match status" value="1"/>
</dbReference>
<keyword evidence="9 10" id="KW-0413">Isomerase</keyword>
<dbReference type="Pfam" id="PF00834">
    <property type="entry name" value="Ribul_P_3_epim"/>
    <property type="match status" value="1"/>
</dbReference>
<evidence type="ECO:0000313" key="12">
    <source>
        <dbReference type="Proteomes" id="UP001057375"/>
    </source>
</evidence>
<dbReference type="InterPro" id="IPR011060">
    <property type="entry name" value="RibuloseP-bd_barrel"/>
</dbReference>
<dbReference type="NCBIfam" id="NF004076">
    <property type="entry name" value="PRK05581.1-4"/>
    <property type="match status" value="1"/>
</dbReference>
<comment type="similarity">
    <text evidence="6 10">Belongs to the ribulose-phosphate 3-epimerase family.</text>
</comment>
<evidence type="ECO:0000256" key="6">
    <source>
        <dbReference type="ARBA" id="ARBA00009541"/>
    </source>
</evidence>
<dbReference type="PIRSF" id="PIRSF001461">
    <property type="entry name" value="RPE"/>
    <property type="match status" value="1"/>
</dbReference>
<dbReference type="CDD" id="cd00429">
    <property type="entry name" value="RPE"/>
    <property type="match status" value="1"/>
</dbReference>
<keyword evidence="8" id="KW-0479">Metal-binding</keyword>
<dbReference type="SUPFAM" id="SSF51366">
    <property type="entry name" value="Ribulose-phoshate binding barrel"/>
    <property type="match status" value="1"/>
</dbReference>
<accession>A0ABQ5KMA0</accession>
<evidence type="ECO:0000256" key="9">
    <source>
        <dbReference type="ARBA" id="ARBA00023235"/>
    </source>
</evidence>
<gene>
    <name evidence="11" type="ORF">ADUPG1_006740</name>
</gene>
<evidence type="ECO:0000256" key="8">
    <source>
        <dbReference type="ARBA" id="ARBA00022723"/>
    </source>
</evidence>
<dbReference type="EMBL" id="BQXS01010021">
    <property type="protein sequence ID" value="GKT32638.1"/>
    <property type="molecule type" value="Genomic_DNA"/>
</dbReference>
<sequence>MDCSKALVAPSLLSCDFSKLAIESNEILEKGADWLHVDVMDFHFVPNLTIGPCVVKSLRPHTKGFLDCHLMVENPEKYVTPFADAGADLFNFHLEACPSEESILALISRVRKETTMKVGITIKPKTPASAISDSILSAVDMVLVMTVEPGFGGQSFMRDMLPKVAKLRKRRPDLMIQVDGGVSPETAYACGKAGANVAVAGSAVFKAKDRKLAVETIKKEIQRGLDE</sequence>
<dbReference type="InterPro" id="IPR013785">
    <property type="entry name" value="Aldolase_TIM"/>
</dbReference>
<name>A0ABQ5KMA0_9EUKA</name>
<evidence type="ECO:0000256" key="10">
    <source>
        <dbReference type="PIRNR" id="PIRNR001461"/>
    </source>
</evidence>
<comment type="cofactor">
    <cofactor evidence="4">
        <name>Zn(2+)</name>
        <dbReference type="ChEBI" id="CHEBI:29105"/>
    </cofactor>
</comment>
<evidence type="ECO:0000256" key="7">
    <source>
        <dbReference type="ARBA" id="ARBA00013188"/>
    </source>
</evidence>
<keyword evidence="12" id="KW-1185">Reference proteome</keyword>
<evidence type="ECO:0000256" key="2">
    <source>
        <dbReference type="ARBA" id="ARBA00001936"/>
    </source>
</evidence>
<dbReference type="NCBIfam" id="TIGR01163">
    <property type="entry name" value="rpe"/>
    <property type="match status" value="1"/>
</dbReference>
<comment type="cofactor">
    <cofactor evidence="3">
        <name>Co(2+)</name>
        <dbReference type="ChEBI" id="CHEBI:48828"/>
    </cofactor>
</comment>
<comment type="catalytic activity">
    <reaction evidence="1 10">
        <text>D-ribulose 5-phosphate = D-xylulose 5-phosphate</text>
        <dbReference type="Rhea" id="RHEA:13677"/>
        <dbReference type="ChEBI" id="CHEBI:57737"/>
        <dbReference type="ChEBI" id="CHEBI:58121"/>
        <dbReference type="EC" id="5.1.3.1"/>
    </reaction>
</comment>
<evidence type="ECO:0000256" key="1">
    <source>
        <dbReference type="ARBA" id="ARBA00001782"/>
    </source>
</evidence>
<evidence type="ECO:0000256" key="3">
    <source>
        <dbReference type="ARBA" id="ARBA00001941"/>
    </source>
</evidence>
<comment type="cofactor">
    <cofactor evidence="2">
        <name>Mn(2+)</name>
        <dbReference type="ChEBI" id="CHEBI:29035"/>
    </cofactor>
</comment>
<dbReference type="InterPro" id="IPR000056">
    <property type="entry name" value="Ribul_P_3_epim-like"/>
</dbReference>
<dbReference type="Proteomes" id="UP001057375">
    <property type="component" value="Unassembled WGS sequence"/>
</dbReference>
<proteinExistence type="inferred from homology"/>
<dbReference type="PROSITE" id="PS01086">
    <property type="entry name" value="RIBUL_P_3_EPIMER_2"/>
    <property type="match status" value="1"/>
</dbReference>